<dbReference type="InterPro" id="IPR036388">
    <property type="entry name" value="WH-like_DNA-bd_sf"/>
</dbReference>
<dbReference type="Pfam" id="PF12217">
    <property type="entry name" value="End_beta_propel"/>
    <property type="match status" value="1"/>
</dbReference>
<comment type="caution">
    <text evidence="2">The sequence shown here is derived from an EMBL/GenBank/DDBJ whole genome shotgun (WGS) entry which is preliminary data.</text>
</comment>
<dbReference type="SUPFAM" id="SSF50939">
    <property type="entry name" value="Sialidases"/>
    <property type="match status" value="1"/>
</dbReference>
<dbReference type="Gene3D" id="2.120.10.10">
    <property type="match status" value="1"/>
</dbReference>
<dbReference type="Proteomes" id="UP000280099">
    <property type="component" value="Unassembled WGS sequence"/>
</dbReference>
<dbReference type="AlphaFoldDB" id="A0A420XJ74"/>
<dbReference type="InterPro" id="IPR024428">
    <property type="entry name" value="Endosialidase_beta_prop"/>
</dbReference>
<evidence type="ECO:0000259" key="1">
    <source>
        <dbReference type="PROSITE" id="PS51688"/>
    </source>
</evidence>
<dbReference type="PROSITE" id="PS51688">
    <property type="entry name" value="ICA"/>
    <property type="match status" value="1"/>
</dbReference>
<name>A0A420XJ74_9PAST</name>
<dbReference type="InterPro" id="IPR030392">
    <property type="entry name" value="S74_ICA"/>
</dbReference>
<dbReference type="CDD" id="cd10144">
    <property type="entry name" value="Peptidase_S74_CIMCD"/>
    <property type="match status" value="1"/>
</dbReference>
<accession>A0A420XJ74</accession>
<dbReference type="RefSeq" id="WP_121121674.1">
    <property type="nucleotide sequence ID" value="NZ_CP016604.1"/>
</dbReference>
<dbReference type="Gene3D" id="1.10.10.10">
    <property type="entry name" value="Winged helix-like DNA-binding domain superfamily/Winged helix DNA-binding domain"/>
    <property type="match status" value="1"/>
</dbReference>
<protein>
    <submittedName>
        <fullName evidence="2">Endosialidase-like protein</fullName>
    </submittedName>
</protein>
<dbReference type="OrthoDB" id="5691093at2"/>
<dbReference type="GO" id="GO:0016996">
    <property type="term" value="F:endo-alpha-(2,8)-sialidase activity"/>
    <property type="evidence" value="ECO:0007669"/>
    <property type="project" value="InterPro"/>
</dbReference>
<sequence>MREVMKTINTATGRFVDGNPSTGEYGTIVTAEFLNNIQDGVINLQKEAKTLLKEAGIEPDGEQLNQITLAIKSLIDKGYQQQIENLGAADAYKLIGQAESVGQLRTIRPESHGQRIIVKSYYEGGVTGGGEFIADLQDLITPDDGGVCFVVENNGGRWKRVFKKLTINDFGFLKNSNQDDVVQFIDKTRLPIDCLGQELVVSNLPQYIDLFTNACFKIGKLLYPTPDFFKTDVAKVTNAGIYVSHPQDSAYLLNNQIRCWVSTADSHLDAEVQAALIFSEDAGTSYSSPNLLDITRQNNTIWSAGVSQGFEYLFERKGGVQPFSYALHKRKIPEGETANYSEKFTITDIEFPLPSWTSSQPVMIHSFAPTPNGFVVGASWSEGCGLYKSEDGGASFTFIELAKGSEFEEPTVKCENGIFAGFIRNGNNGGRPYFWFSDDNLNTINRSQVPEGVFLNNKLQDSCVPLIITDGVIHAFTTARNGSEAGFTDDRLAPIYYIKCDINKRNTFWDSAQVFMVGYAYHAEKRGASACGQGSVVKYENKIIYLYGSEERTGSHLTLNRIANIHALTLFDKSSSGMVDFKAKTEILRAGGDVLKTLAGENVFATGNAIFRSSRTVSGKTKKATKTRDNIVIDGGRSSAGVTITTDGPYAQFSSVDDENTICGIRVDNTNSAIQIVSKSKTMMRYDHAANSWRPEAHNDNKTSLGGVNTRFSQIYAGTGAISTSDGRLKKDVGQIPDDVIEAWREVNFIQYKWKDSVEEKGLNARFHTGVIAQNIKETFESKGLNAQDYGLLCFESWEGQPEIRDEDGTIIQEAIPSGDRWAIRADECLFMEVESARRKSRELEKRLLELEGKLD</sequence>
<dbReference type="EMBL" id="RBJC01000004">
    <property type="protein sequence ID" value="RKR77188.1"/>
    <property type="molecule type" value="Genomic_DNA"/>
</dbReference>
<reference evidence="2 3" key="1">
    <citation type="submission" date="2018-10" db="EMBL/GenBank/DDBJ databases">
        <title>Genomic Encyclopedia of Type Strains, Phase IV (KMG-IV): sequencing the most valuable type-strain genomes for metagenomic binning, comparative biology and taxonomic classification.</title>
        <authorList>
            <person name="Goeker M."/>
        </authorList>
    </citation>
    <scope>NUCLEOTIDE SEQUENCE [LARGE SCALE GENOMIC DNA]</scope>
    <source>
        <strain evidence="2 3">DSM 23800</strain>
    </source>
</reference>
<proteinExistence type="predicted"/>
<evidence type="ECO:0000313" key="2">
    <source>
        <dbReference type="EMBL" id="RKR77188.1"/>
    </source>
</evidence>
<dbReference type="Pfam" id="PF13884">
    <property type="entry name" value="Peptidase_S74"/>
    <property type="match status" value="1"/>
</dbReference>
<gene>
    <name evidence="2" type="ORF">DES31_0513</name>
</gene>
<evidence type="ECO:0000313" key="3">
    <source>
        <dbReference type="Proteomes" id="UP000280099"/>
    </source>
</evidence>
<dbReference type="InterPro" id="IPR036278">
    <property type="entry name" value="Sialidase_sf"/>
</dbReference>
<feature type="domain" description="Peptidase S74" evidence="1">
    <location>
        <begin position="725"/>
        <end position="855"/>
    </location>
</feature>
<keyword evidence="3" id="KW-1185">Reference proteome</keyword>
<organism evidence="2 3">
    <name type="scientific">Otariodibacter oris</name>
    <dbReference type="NCBI Taxonomy" id="1032623"/>
    <lineage>
        <taxon>Bacteria</taxon>
        <taxon>Pseudomonadati</taxon>
        <taxon>Pseudomonadota</taxon>
        <taxon>Gammaproteobacteria</taxon>
        <taxon>Pasteurellales</taxon>
        <taxon>Pasteurellaceae</taxon>
        <taxon>Otariodibacter</taxon>
    </lineage>
</organism>